<dbReference type="AlphaFoldDB" id="A0A1E3H7P3"/>
<dbReference type="InterPro" id="IPR000073">
    <property type="entry name" value="AB_hydrolase_1"/>
</dbReference>
<dbReference type="PATRIC" id="fig|1439726.3.peg.1186"/>
<dbReference type="EMBL" id="MCRJ01000019">
    <property type="protein sequence ID" value="ODN71531.1"/>
    <property type="molecule type" value="Genomic_DNA"/>
</dbReference>
<keyword evidence="3" id="KW-1185">Reference proteome</keyword>
<sequence>MSVRHTTMEQDLKGRSGLRIHVRSWLPPGPPKAVLALCHGLNSHGGQYAWFAGTAAAEGFAVHALDLRGRGRSEGRRWFVRHIDEYVEDLADLVRLARAEHPGLPVFLLGHSAGGVTATTYVLDNQHELAGFICESYALDIPAPRSVLTVLKGIAAVLPRLPVFRLKNEDFSRDPNVVAALNTDPLTANEIQPAATVAALARAGDRIRREFERITLPVLILHGTADRATLPSGSRQFFERTGSADKRLKLYEGHFHDLLADVGRETVAADILGWIQVRLSAAANRGTRASA</sequence>
<dbReference type="GO" id="GO:0016787">
    <property type="term" value="F:hydrolase activity"/>
    <property type="evidence" value="ECO:0007669"/>
    <property type="project" value="UniProtKB-KW"/>
</dbReference>
<reference evidence="2 3" key="1">
    <citation type="submission" date="2016-07" db="EMBL/GenBank/DDBJ databases">
        <title>Draft Genome Sequence of Methylobrevis pamukkalensis PK2.</title>
        <authorList>
            <person name="Vasilenko O.V."/>
            <person name="Doronina N.V."/>
            <person name="Shmareva M.N."/>
            <person name="Tarlachkov S.V."/>
            <person name="Mustakhimov I."/>
            <person name="Trotsenko Y.A."/>
        </authorList>
    </citation>
    <scope>NUCLEOTIDE SEQUENCE [LARGE SCALE GENOMIC DNA]</scope>
    <source>
        <strain evidence="2 3">PK2</strain>
    </source>
</reference>
<evidence type="ECO:0000313" key="2">
    <source>
        <dbReference type="EMBL" id="ODN71531.1"/>
    </source>
</evidence>
<evidence type="ECO:0000313" key="3">
    <source>
        <dbReference type="Proteomes" id="UP000094622"/>
    </source>
</evidence>
<organism evidence="2 3">
    <name type="scientific">Methylobrevis pamukkalensis</name>
    <dbReference type="NCBI Taxonomy" id="1439726"/>
    <lineage>
        <taxon>Bacteria</taxon>
        <taxon>Pseudomonadati</taxon>
        <taxon>Pseudomonadota</taxon>
        <taxon>Alphaproteobacteria</taxon>
        <taxon>Hyphomicrobiales</taxon>
        <taxon>Pleomorphomonadaceae</taxon>
        <taxon>Methylobrevis</taxon>
    </lineage>
</organism>
<evidence type="ECO:0000259" key="1">
    <source>
        <dbReference type="Pfam" id="PF12146"/>
    </source>
</evidence>
<dbReference type="Pfam" id="PF12146">
    <property type="entry name" value="Hydrolase_4"/>
    <property type="match status" value="1"/>
</dbReference>
<comment type="caution">
    <text evidence="2">The sequence shown here is derived from an EMBL/GenBank/DDBJ whole genome shotgun (WGS) entry which is preliminary data.</text>
</comment>
<proteinExistence type="predicted"/>
<keyword evidence="2" id="KW-0378">Hydrolase</keyword>
<gene>
    <name evidence="2" type="primary">ytpA</name>
    <name evidence="2" type="ORF">A6302_01135</name>
</gene>
<dbReference type="PANTHER" id="PTHR11614">
    <property type="entry name" value="PHOSPHOLIPASE-RELATED"/>
    <property type="match status" value="1"/>
</dbReference>
<dbReference type="InterPro" id="IPR051044">
    <property type="entry name" value="MAG_DAG_Lipase"/>
</dbReference>
<feature type="domain" description="Serine aminopeptidase S33" evidence="1">
    <location>
        <begin position="30"/>
        <end position="261"/>
    </location>
</feature>
<accession>A0A1E3H7P3</accession>
<dbReference type="OrthoDB" id="9806902at2"/>
<dbReference type="SUPFAM" id="SSF53474">
    <property type="entry name" value="alpha/beta-Hydrolases"/>
    <property type="match status" value="1"/>
</dbReference>
<dbReference type="Gene3D" id="3.40.50.1820">
    <property type="entry name" value="alpha/beta hydrolase"/>
    <property type="match status" value="1"/>
</dbReference>
<protein>
    <submittedName>
        <fullName evidence="2">Phospholipase YtpA</fullName>
        <ecNumber evidence="2">3.1.1.-</ecNumber>
    </submittedName>
</protein>
<name>A0A1E3H7P3_9HYPH</name>
<dbReference type="InterPro" id="IPR029058">
    <property type="entry name" value="AB_hydrolase_fold"/>
</dbReference>
<dbReference type="Proteomes" id="UP000094622">
    <property type="component" value="Unassembled WGS sequence"/>
</dbReference>
<dbReference type="EC" id="3.1.1.-" evidence="2"/>
<dbReference type="PRINTS" id="PR00111">
    <property type="entry name" value="ABHYDROLASE"/>
</dbReference>
<dbReference type="InterPro" id="IPR022742">
    <property type="entry name" value="Hydrolase_4"/>
</dbReference>